<protein>
    <recommendedName>
        <fullName evidence="4">DUF559 domain-containing protein</fullName>
    </recommendedName>
</protein>
<reference evidence="2 3" key="1">
    <citation type="journal article" date="2015" name="Int J Genomics">
        <title>Comparative Genomics Revealed Genetic Diversity and Species/Strain-Level Differences in Carbohydrate Metabolism of Three Probiotic Bifidobacterial Species.</title>
        <authorList>
            <person name="Odamaki T."/>
            <person name="Horigome A."/>
            <person name="Sugahara H."/>
            <person name="Hashikura N."/>
            <person name="Minami J."/>
            <person name="Xiao J.Z."/>
            <person name="Abe F."/>
        </authorList>
    </citation>
    <scope>NUCLEOTIDE SEQUENCE [LARGE SCALE GENOMIC DNA]</scope>
    <source>
        <strain evidence="2 3">MCC 1128</strain>
    </source>
</reference>
<sequence length="355" mass="39598">MNGVNSNGINRAAPVMMPVSAYDLPPEDWETESMIPPATAVSSGSDSAMMPSMSESLDQRKRETIARCIEEAKRLNKKLLFGMTTSLVLQSVPLPVDCDLDESLLHTVSSAKNKRIRVKNSPLCTHIWKHVARAGVVEISRNVYALDLFHTWAQLSAHVSLRTLIVLGDAIITAMSRQPALSQGRDAVTIYHDLIRFVEELPHFKGRTMCVRALPLIMPGVDSPKESEERLSLLTHGIPQPVVNYVVPDMTFRSGAPVTLDLAWPEFKVAIEYDGDHHRTNKTQWRRDQEKRSKLVARQWITFVATAANLADEAACAEFSFNVARALALRGAVFDFQVIAMSIEQLAETRLRRQG</sequence>
<organism evidence="2 3">
    <name type="scientific">Bifidobacterium breve MCC 1128</name>
    <dbReference type="NCBI Taxonomy" id="1365965"/>
    <lineage>
        <taxon>Bacteria</taxon>
        <taxon>Bacillati</taxon>
        <taxon>Actinomycetota</taxon>
        <taxon>Actinomycetes</taxon>
        <taxon>Bifidobacteriales</taxon>
        <taxon>Bifidobacteriaceae</taxon>
        <taxon>Bifidobacterium</taxon>
    </lineage>
</organism>
<accession>A0A0L7B0A6</accession>
<dbReference type="Proteomes" id="UP000037193">
    <property type="component" value="Unassembled WGS sequence"/>
</dbReference>
<dbReference type="RefSeq" id="WP_052789295.1">
    <property type="nucleotide sequence ID" value="NZ_AVQD01000008.1"/>
</dbReference>
<evidence type="ECO:0008006" key="4">
    <source>
        <dbReference type="Google" id="ProtNLM"/>
    </source>
</evidence>
<name>A0A0L7B0A6_BIFBR</name>
<dbReference type="PATRIC" id="fig|1365965.3.peg.874"/>
<evidence type="ECO:0000313" key="2">
    <source>
        <dbReference type="EMBL" id="KOA40869.1"/>
    </source>
</evidence>
<feature type="region of interest" description="Disordered" evidence="1">
    <location>
        <begin position="37"/>
        <end position="59"/>
    </location>
</feature>
<proteinExistence type="predicted"/>
<evidence type="ECO:0000256" key="1">
    <source>
        <dbReference type="SAM" id="MobiDB-lite"/>
    </source>
</evidence>
<dbReference type="Gene3D" id="3.40.960.10">
    <property type="entry name" value="VSR Endonuclease"/>
    <property type="match status" value="1"/>
</dbReference>
<comment type="caution">
    <text evidence="2">The sequence shown here is derived from an EMBL/GenBank/DDBJ whole genome shotgun (WGS) entry which is preliminary data.</text>
</comment>
<dbReference type="EMBL" id="AVQD01000008">
    <property type="protein sequence ID" value="KOA40869.1"/>
    <property type="molecule type" value="Genomic_DNA"/>
</dbReference>
<evidence type="ECO:0000313" key="3">
    <source>
        <dbReference type="Proteomes" id="UP000037193"/>
    </source>
</evidence>
<gene>
    <name evidence="2" type="ORF">BBM1128_04315</name>
</gene>
<dbReference type="AlphaFoldDB" id="A0A0L7B0A6"/>